<keyword evidence="3" id="KW-1185">Reference proteome</keyword>
<accession>A0A8K0UQR0</accession>
<dbReference type="EMBL" id="JAEVFJ010000011">
    <property type="protein sequence ID" value="KAH8101829.1"/>
    <property type="molecule type" value="Genomic_DNA"/>
</dbReference>
<gene>
    <name evidence="2" type="ORF">BXZ70DRAFT_79682</name>
</gene>
<keyword evidence="1" id="KW-0732">Signal</keyword>
<dbReference type="AlphaFoldDB" id="A0A8K0UQR0"/>
<feature type="signal peptide" evidence="1">
    <location>
        <begin position="1"/>
        <end position="22"/>
    </location>
</feature>
<evidence type="ECO:0000313" key="3">
    <source>
        <dbReference type="Proteomes" id="UP000813824"/>
    </source>
</evidence>
<sequence length="213" mass="24533">MVQLIKTVLVSLFFGVASFVAAAPSPESAVQPAIEAARFNHSAEAMEYVAKRNEFKTERLYFDYTIKHPNGSTTVILRHKTQNGNIPLPLFPVWNSYFKVDYDTKNKVVAYEDRWWGPSWFTDYGYENEEKLPLSRFQGEIDEVTKKYNATLVSIPGHGDKVYGYFGPAEIGEYAICTVFHLKRKSDGAILTWYYNIYNLVYWIGVKDTPWIL</sequence>
<protein>
    <submittedName>
        <fullName evidence="2">Uncharacterized protein</fullName>
    </submittedName>
</protein>
<organism evidence="2 3">
    <name type="scientific">Cristinia sonorae</name>
    <dbReference type="NCBI Taxonomy" id="1940300"/>
    <lineage>
        <taxon>Eukaryota</taxon>
        <taxon>Fungi</taxon>
        <taxon>Dikarya</taxon>
        <taxon>Basidiomycota</taxon>
        <taxon>Agaricomycotina</taxon>
        <taxon>Agaricomycetes</taxon>
        <taxon>Agaricomycetidae</taxon>
        <taxon>Agaricales</taxon>
        <taxon>Pleurotineae</taxon>
        <taxon>Stephanosporaceae</taxon>
        <taxon>Cristinia</taxon>
    </lineage>
</organism>
<reference evidence="2" key="1">
    <citation type="journal article" date="2021" name="New Phytol.">
        <title>Evolutionary innovations through gain and loss of genes in the ectomycorrhizal Boletales.</title>
        <authorList>
            <person name="Wu G."/>
            <person name="Miyauchi S."/>
            <person name="Morin E."/>
            <person name="Kuo A."/>
            <person name="Drula E."/>
            <person name="Varga T."/>
            <person name="Kohler A."/>
            <person name="Feng B."/>
            <person name="Cao Y."/>
            <person name="Lipzen A."/>
            <person name="Daum C."/>
            <person name="Hundley H."/>
            <person name="Pangilinan J."/>
            <person name="Johnson J."/>
            <person name="Barry K."/>
            <person name="LaButti K."/>
            <person name="Ng V."/>
            <person name="Ahrendt S."/>
            <person name="Min B."/>
            <person name="Choi I.G."/>
            <person name="Park H."/>
            <person name="Plett J.M."/>
            <person name="Magnuson J."/>
            <person name="Spatafora J.W."/>
            <person name="Nagy L.G."/>
            <person name="Henrissat B."/>
            <person name="Grigoriev I.V."/>
            <person name="Yang Z.L."/>
            <person name="Xu J."/>
            <person name="Martin F.M."/>
        </authorList>
    </citation>
    <scope>NUCLEOTIDE SEQUENCE</scope>
    <source>
        <strain evidence="2">KKN 215</strain>
    </source>
</reference>
<feature type="chain" id="PRO_5035476160" evidence="1">
    <location>
        <begin position="23"/>
        <end position="213"/>
    </location>
</feature>
<dbReference type="Proteomes" id="UP000813824">
    <property type="component" value="Unassembled WGS sequence"/>
</dbReference>
<name>A0A8K0UQR0_9AGAR</name>
<evidence type="ECO:0000256" key="1">
    <source>
        <dbReference type="SAM" id="SignalP"/>
    </source>
</evidence>
<comment type="caution">
    <text evidence="2">The sequence shown here is derived from an EMBL/GenBank/DDBJ whole genome shotgun (WGS) entry which is preliminary data.</text>
</comment>
<evidence type="ECO:0000313" key="2">
    <source>
        <dbReference type="EMBL" id="KAH8101829.1"/>
    </source>
</evidence>
<proteinExistence type="predicted"/>